<dbReference type="RefSeq" id="WP_168136266.1">
    <property type="nucleotide sequence ID" value="NZ_JAAVJH010000030.1"/>
</dbReference>
<dbReference type="SUPFAM" id="SSF53335">
    <property type="entry name" value="S-adenosyl-L-methionine-dependent methyltransferases"/>
    <property type="match status" value="1"/>
</dbReference>
<organism evidence="7 8">
    <name type="scientific">Sphingomonas corticis</name>
    <dbReference type="NCBI Taxonomy" id="2722791"/>
    <lineage>
        <taxon>Bacteria</taxon>
        <taxon>Pseudomonadati</taxon>
        <taxon>Pseudomonadota</taxon>
        <taxon>Alphaproteobacteria</taxon>
        <taxon>Sphingomonadales</taxon>
        <taxon>Sphingomonadaceae</taxon>
        <taxon>Sphingomonas</taxon>
    </lineage>
</organism>
<comment type="similarity">
    <text evidence="1">Belongs to the N(4)/N(6)-methyltransferase family.</text>
</comment>
<evidence type="ECO:0000256" key="4">
    <source>
        <dbReference type="ARBA" id="ARBA00022679"/>
    </source>
</evidence>
<proteinExistence type="inferred from homology"/>
<dbReference type="GO" id="GO:0032259">
    <property type="term" value="P:methylation"/>
    <property type="evidence" value="ECO:0007669"/>
    <property type="project" value="UniProtKB-KW"/>
</dbReference>
<dbReference type="InterPro" id="IPR012327">
    <property type="entry name" value="MeTrfase_D12"/>
</dbReference>
<dbReference type="EMBL" id="JAAVJH010000030">
    <property type="protein sequence ID" value="NJR80761.1"/>
    <property type="molecule type" value="Genomic_DNA"/>
</dbReference>
<keyword evidence="5" id="KW-0949">S-adenosyl-L-methionine</keyword>
<dbReference type="PANTHER" id="PTHR30481">
    <property type="entry name" value="DNA ADENINE METHYLASE"/>
    <property type="match status" value="1"/>
</dbReference>
<evidence type="ECO:0000256" key="5">
    <source>
        <dbReference type="ARBA" id="ARBA00022691"/>
    </source>
</evidence>
<dbReference type="PRINTS" id="PR00505">
    <property type="entry name" value="D12N6MTFRASE"/>
</dbReference>
<sequence length="283" mass="31841">MESSLSGVSPVNPIAPYLGGKRNLAKRVCTLLATIPHRTYVEPFIGMGGIFLRRTSRPPVEVINDISADVTNLFRVVRRHYEPLVEEMAWLISSRDEFDRLRRVDPDTLTDIERAARFIYLQRLAFGGKVRGRNFGVDARTPSRFNLATLRGELRALRDRLASVTIERLPYRDVIERYDTPDTLFYLDPPYWDCERDYGDGVFERADFERLAEQLAGIAGRFVLSINATAGAREVFGRFGVEEVAVTYTISTAAIGAGKSVSELLVTGPSSEPWQVQPVLQLL</sequence>
<evidence type="ECO:0000313" key="7">
    <source>
        <dbReference type="EMBL" id="NJR80761.1"/>
    </source>
</evidence>
<keyword evidence="4" id="KW-0808">Transferase</keyword>
<name>A0ABX1CTR8_9SPHN</name>
<keyword evidence="3 7" id="KW-0489">Methyltransferase</keyword>
<dbReference type="GO" id="GO:0008168">
    <property type="term" value="F:methyltransferase activity"/>
    <property type="evidence" value="ECO:0007669"/>
    <property type="project" value="UniProtKB-KW"/>
</dbReference>
<comment type="catalytic activity">
    <reaction evidence="6">
        <text>a 2'-deoxyadenosine in DNA + S-adenosyl-L-methionine = an N(6)-methyl-2'-deoxyadenosine in DNA + S-adenosyl-L-homocysteine + H(+)</text>
        <dbReference type="Rhea" id="RHEA:15197"/>
        <dbReference type="Rhea" id="RHEA-COMP:12418"/>
        <dbReference type="Rhea" id="RHEA-COMP:12419"/>
        <dbReference type="ChEBI" id="CHEBI:15378"/>
        <dbReference type="ChEBI" id="CHEBI:57856"/>
        <dbReference type="ChEBI" id="CHEBI:59789"/>
        <dbReference type="ChEBI" id="CHEBI:90615"/>
        <dbReference type="ChEBI" id="CHEBI:90616"/>
        <dbReference type="EC" id="2.1.1.72"/>
    </reaction>
</comment>
<dbReference type="Proteomes" id="UP000732399">
    <property type="component" value="Unassembled WGS sequence"/>
</dbReference>
<evidence type="ECO:0000256" key="3">
    <source>
        <dbReference type="ARBA" id="ARBA00022603"/>
    </source>
</evidence>
<dbReference type="Pfam" id="PF02086">
    <property type="entry name" value="MethyltransfD12"/>
    <property type="match status" value="1"/>
</dbReference>
<gene>
    <name evidence="7" type="ORF">HBH26_19515</name>
</gene>
<reference evidence="7 8" key="1">
    <citation type="submission" date="2020-03" db="EMBL/GenBank/DDBJ databases">
        <authorList>
            <person name="Wang L."/>
            <person name="He N."/>
            <person name="Li Y."/>
            <person name="Fang Y."/>
            <person name="Zhang F."/>
        </authorList>
    </citation>
    <scope>NUCLEOTIDE SEQUENCE [LARGE SCALE GENOMIC DNA]</scope>
    <source>
        <strain evidence="7 8">36D10-4-7</strain>
    </source>
</reference>
<evidence type="ECO:0000256" key="1">
    <source>
        <dbReference type="ARBA" id="ARBA00006594"/>
    </source>
</evidence>
<dbReference type="PIRSF" id="PIRSF000398">
    <property type="entry name" value="M_m6A_EcoRV"/>
    <property type="match status" value="1"/>
</dbReference>
<dbReference type="InterPro" id="IPR012263">
    <property type="entry name" value="M_m6A_EcoRV"/>
</dbReference>
<keyword evidence="8" id="KW-1185">Reference proteome</keyword>
<dbReference type="InterPro" id="IPR029063">
    <property type="entry name" value="SAM-dependent_MTases_sf"/>
</dbReference>
<dbReference type="PANTHER" id="PTHR30481:SF4">
    <property type="entry name" value="SITE-SPECIFIC DNA-METHYLTRANSFERASE (ADENINE-SPECIFIC)"/>
    <property type="match status" value="1"/>
</dbReference>
<dbReference type="InterPro" id="IPR023095">
    <property type="entry name" value="Ade_MeTrfase_dom_2"/>
</dbReference>
<dbReference type="Gene3D" id="3.40.50.150">
    <property type="entry name" value="Vaccinia Virus protein VP39"/>
    <property type="match status" value="1"/>
</dbReference>
<protein>
    <recommendedName>
        <fullName evidence="2">site-specific DNA-methyltransferase (adenine-specific)</fullName>
        <ecNumber evidence="2">2.1.1.72</ecNumber>
    </recommendedName>
</protein>
<comment type="caution">
    <text evidence="7">The sequence shown here is derived from an EMBL/GenBank/DDBJ whole genome shotgun (WGS) entry which is preliminary data.</text>
</comment>
<evidence type="ECO:0000313" key="8">
    <source>
        <dbReference type="Proteomes" id="UP000732399"/>
    </source>
</evidence>
<dbReference type="Gene3D" id="1.10.1020.10">
    <property type="entry name" value="Adenine-specific Methyltransferase, Domain 2"/>
    <property type="match status" value="1"/>
</dbReference>
<accession>A0ABX1CTR8</accession>
<evidence type="ECO:0000256" key="6">
    <source>
        <dbReference type="ARBA" id="ARBA00047942"/>
    </source>
</evidence>
<dbReference type="EC" id="2.1.1.72" evidence="2"/>
<evidence type="ECO:0000256" key="2">
    <source>
        <dbReference type="ARBA" id="ARBA00011900"/>
    </source>
</evidence>